<evidence type="ECO:0000256" key="6">
    <source>
        <dbReference type="ARBA" id="ARBA00022573"/>
    </source>
</evidence>
<evidence type="ECO:0000256" key="10">
    <source>
        <dbReference type="ARBA" id="ARBA00047340"/>
    </source>
</evidence>
<evidence type="ECO:0000256" key="7">
    <source>
        <dbReference type="ARBA" id="ARBA00022676"/>
    </source>
</evidence>
<dbReference type="InterPro" id="IPR003200">
    <property type="entry name" value="Nict_dMeBzImd_PRibTrfase"/>
</dbReference>
<dbReference type="AlphaFoldDB" id="W0E8Q9"/>
<evidence type="ECO:0000256" key="2">
    <source>
        <dbReference type="ARBA" id="ARBA00005049"/>
    </source>
</evidence>
<dbReference type="Pfam" id="PF02277">
    <property type="entry name" value="DBI_PRT"/>
    <property type="match status" value="1"/>
</dbReference>
<keyword evidence="7 11" id="KW-0328">Glycosyltransferase</keyword>
<dbReference type="Gene3D" id="3.40.50.10210">
    <property type="match status" value="1"/>
</dbReference>
<dbReference type="EC" id="2.4.2.21" evidence="4 11"/>
<keyword evidence="8 11" id="KW-0808">Transferase</keyword>
<dbReference type="FunFam" id="3.40.50.10210:FF:000001">
    <property type="entry name" value="Nicotinate-nucleotide--dimethylbenzimidazole phosphoribosyltransferase"/>
    <property type="match status" value="1"/>
</dbReference>
<protein>
    <recommendedName>
        <fullName evidence="5 11">Nicotinate-nucleotide--dimethylbenzimidazole phosphoribosyltransferase</fullName>
        <shortName evidence="11">NN:DBI PRT</shortName>
        <ecNumber evidence="4 11">2.4.2.21</ecNumber>
    </recommendedName>
    <alternativeName>
        <fullName evidence="9 11">N(1)-alpha-phosphoribosyltransferase</fullName>
    </alternativeName>
</protein>
<sequence length="428" mass="45241">MLESKPGDLPKKKSLSGVLESGGDDGKVPTTIKIVAGLYFLQKIKTKWRRFKMTTKRTSRNFHGLNNNLKEADEQALESALKELTSGIEKLDQESISAMQQRLDVKIKPTRSLGVLEDIGQQLAGIFRTSQPKIEGKAVLLMGGDHGVVTEGVSAAPQEVTAQMFYSYLEGGAGINVLAEYGGAKVIATDIGIAAPLDPPELMVNRVKNGTNNIAEGPAMTRQEALLALLTGAQIAAKTVDSGVNLLATGEVGIGNTTPSAALVSVFTGHSVEEVTGRGTGVSDEALKHKQDVIKRAIEVNQPDPSDPIDTLSKIGGLEIAALTGAILEAAYQHIPIILDGIISSAAALTAAQLAPISARYMISSHNSEEQGHRLALKQLGLQPRLDFHMRLGEGTGAALMFPMVEAALKIADEMATFESAGVTTGDF</sequence>
<dbReference type="InterPro" id="IPR017846">
    <property type="entry name" value="Nict_dMeBzImd_PRibTrfase_bact"/>
</dbReference>
<evidence type="ECO:0000313" key="14">
    <source>
        <dbReference type="Proteomes" id="UP000010847"/>
    </source>
</evidence>
<dbReference type="HOGENOM" id="CLU_002982_0_0_9"/>
<evidence type="ECO:0000256" key="4">
    <source>
        <dbReference type="ARBA" id="ARBA00011991"/>
    </source>
</evidence>
<dbReference type="NCBIfam" id="NF000996">
    <property type="entry name" value="PRK00105.1"/>
    <property type="match status" value="1"/>
</dbReference>
<proteinExistence type="inferred from homology"/>
<dbReference type="InterPro" id="IPR023195">
    <property type="entry name" value="Nict_dMeBzImd_PRibTrfase_N"/>
</dbReference>
<reference evidence="13 14" key="1">
    <citation type="submission" date="2013-12" db="EMBL/GenBank/DDBJ databases">
        <authorList>
            <consortium name="DOE Joint Genome Institute"/>
            <person name="Smidt H."/>
            <person name="Huntemann M."/>
            <person name="Han J."/>
            <person name="Chen A."/>
            <person name="Kyrpides N."/>
            <person name="Mavromatis K."/>
            <person name="Markowitz V."/>
            <person name="Palaniappan K."/>
            <person name="Ivanova N."/>
            <person name="Schaumberg A."/>
            <person name="Pati A."/>
            <person name="Liolios K."/>
            <person name="Nordberg H.P."/>
            <person name="Cantor M.N."/>
            <person name="Hua S.X."/>
            <person name="Woyke T."/>
        </authorList>
    </citation>
    <scope>NUCLEOTIDE SEQUENCE [LARGE SCALE GENOMIC DNA]</scope>
    <source>
        <strain evidence="14">DSM 15288</strain>
    </source>
</reference>
<feature type="compositionally biased region" description="Basic and acidic residues" evidence="12">
    <location>
        <begin position="1"/>
        <end position="11"/>
    </location>
</feature>
<dbReference type="EMBL" id="CP007032">
    <property type="protein sequence ID" value="AHF07147.1"/>
    <property type="molecule type" value="Genomic_DNA"/>
</dbReference>
<dbReference type="PANTHER" id="PTHR43463">
    <property type="entry name" value="NICOTINATE-NUCLEOTIDE--DIMETHYLBENZIMIDAZOLE PHOSPHORIBOSYLTRANSFERASE"/>
    <property type="match status" value="1"/>
</dbReference>
<comment type="similarity">
    <text evidence="3 11">Belongs to the CobT family.</text>
</comment>
<dbReference type="STRING" id="871968.DESME_08705"/>
<evidence type="ECO:0000313" key="13">
    <source>
        <dbReference type="EMBL" id="AHF07147.1"/>
    </source>
</evidence>
<keyword evidence="6 11" id="KW-0169">Cobalamin biosynthesis</keyword>
<dbReference type="eggNOG" id="COG2038">
    <property type="taxonomic scope" value="Bacteria"/>
</dbReference>
<evidence type="ECO:0000256" key="12">
    <source>
        <dbReference type="SAM" id="MobiDB-lite"/>
    </source>
</evidence>
<comment type="catalytic activity">
    <reaction evidence="10 11">
        <text>5,6-dimethylbenzimidazole + nicotinate beta-D-ribonucleotide = alpha-ribazole 5'-phosphate + nicotinate + H(+)</text>
        <dbReference type="Rhea" id="RHEA:11196"/>
        <dbReference type="ChEBI" id="CHEBI:15378"/>
        <dbReference type="ChEBI" id="CHEBI:15890"/>
        <dbReference type="ChEBI" id="CHEBI:32544"/>
        <dbReference type="ChEBI" id="CHEBI:57502"/>
        <dbReference type="ChEBI" id="CHEBI:57918"/>
        <dbReference type="EC" id="2.4.2.21"/>
    </reaction>
</comment>
<evidence type="ECO:0000256" key="1">
    <source>
        <dbReference type="ARBA" id="ARBA00002197"/>
    </source>
</evidence>
<gene>
    <name evidence="11" type="primary">cobT</name>
    <name evidence="13" type="ORF">DESME_08705</name>
</gene>
<dbReference type="SUPFAM" id="SSF52733">
    <property type="entry name" value="Nicotinate mononucleotide:5,6-dimethylbenzimidazole phosphoribosyltransferase (CobT)"/>
    <property type="match status" value="1"/>
</dbReference>
<evidence type="ECO:0000256" key="3">
    <source>
        <dbReference type="ARBA" id="ARBA00007110"/>
    </source>
</evidence>
<evidence type="ECO:0000256" key="9">
    <source>
        <dbReference type="ARBA" id="ARBA00030686"/>
    </source>
</evidence>
<comment type="pathway">
    <text evidence="2 11">Nucleoside biosynthesis; alpha-ribazole biosynthesis; alpha-ribazole from 5,6-dimethylbenzimidazole: step 1/2.</text>
</comment>
<dbReference type="Proteomes" id="UP000010847">
    <property type="component" value="Chromosome"/>
</dbReference>
<keyword evidence="14" id="KW-1185">Reference proteome</keyword>
<dbReference type="PANTHER" id="PTHR43463:SF1">
    <property type="entry name" value="NICOTINATE-NUCLEOTIDE--DIMETHYLBENZIMIDAZOLE PHOSPHORIBOSYLTRANSFERASE"/>
    <property type="match status" value="1"/>
</dbReference>
<dbReference type="HAMAP" id="MF_00230">
    <property type="entry name" value="CobT"/>
    <property type="match status" value="1"/>
</dbReference>
<accession>W0E8Q9</accession>
<name>W0E8Q9_9FIRM</name>
<evidence type="ECO:0000256" key="5">
    <source>
        <dbReference type="ARBA" id="ARBA00015486"/>
    </source>
</evidence>
<dbReference type="NCBIfam" id="TIGR03160">
    <property type="entry name" value="cobT_DBIPRT"/>
    <property type="match status" value="1"/>
</dbReference>
<evidence type="ECO:0000256" key="11">
    <source>
        <dbReference type="HAMAP-Rule" id="MF_00230"/>
    </source>
</evidence>
<dbReference type="UniPathway" id="UPA00061">
    <property type="reaction ID" value="UER00516"/>
</dbReference>
<organism evidence="13 14">
    <name type="scientific">Desulfitobacterium metallireducens DSM 15288</name>
    <dbReference type="NCBI Taxonomy" id="871968"/>
    <lineage>
        <taxon>Bacteria</taxon>
        <taxon>Bacillati</taxon>
        <taxon>Bacillota</taxon>
        <taxon>Clostridia</taxon>
        <taxon>Eubacteriales</taxon>
        <taxon>Desulfitobacteriaceae</taxon>
        <taxon>Desulfitobacterium</taxon>
    </lineage>
</organism>
<dbReference type="InterPro" id="IPR036087">
    <property type="entry name" value="Nict_dMeBzImd_PRibTrfase_sf"/>
</dbReference>
<dbReference type="Gene3D" id="1.10.1610.10">
    <property type="match status" value="1"/>
</dbReference>
<dbReference type="GO" id="GO:0009236">
    <property type="term" value="P:cobalamin biosynthetic process"/>
    <property type="evidence" value="ECO:0007669"/>
    <property type="project" value="UniProtKB-UniRule"/>
</dbReference>
<feature type="active site" description="Proton acceptor" evidence="11">
    <location>
        <position position="394"/>
    </location>
</feature>
<dbReference type="KEGG" id="dmt:DESME_08705"/>
<comment type="function">
    <text evidence="1 11">Catalyzes the synthesis of alpha-ribazole-5'-phosphate from nicotinate mononucleotide (NAMN) and 5,6-dimethylbenzimidazole (DMB).</text>
</comment>
<feature type="region of interest" description="Disordered" evidence="12">
    <location>
        <begin position="1"/>
        <end position="24"/>
    </location>
</feature>
<dbReference type="GO" id="GO:0008939">
    <property type="term" value="F:nicotinate-nucleotide-dimethylbenzimidazole phosphoribosyltransferase activity"/>
    <property type="evidence" value="ECO:0007669"/>
    <property type="project" value="UniProtKB-UniRule"/>
</dbReference>
<dbReference type="CDD" id="cd02439">
    <property type="entry name" value="DMB-PRT_CobT"/>
    <property type="match status" value="1"/>
</dbReference>
<evidence type="ECO:0000256" key="8">
    <source>
        <dbReference type="ARBA" id="ARBA00022679"/>
    </source>
</evidence>